<gene>
    <name evidence="1" type="ORF">LX12_000578</name>
</gene>
<dbReference type="RefSeq" id="WP_253652985.1">
    <property type="nucleotide sequence ID" value="NZ_BAAAOE010000004.1"/>
</dbReference>
<name>A0ABT1GXE4_9NOCA</name>
<proteinExistence type="predicted"/>
<evidence type="ECO:0000313" key="2">
    <source>
        <dbReference type="Proteomes" id="UP001205740"/>
    </source>
</evidence>
<keyword evidence="2" id="KW-1185">Reference proteome</keyword>
<evidence type="ECO:0000313" key="1">
    <source>
        <dbReference type="EMBL" id="MCP2159414.1"/>
    </source>
</evidence>
<dbReference type="SUPFAM" id="SSF109604">
    <property type="entry name" value="HD-domain/PDEase-like"/>
    <property type="match status" value="1"/>
</dbReference>
<dbReference type="Proteomes" id="UP001205740">
    <property type="component" value="Unassembled WGS sequence"/>
</dbReference>
<protein>
    <recommendedName>
        <fullName evidence="3">HD domain-containing protein</fullName>
    </recommendedName>
</protein>
<reference evidence="1 2" key="1">
    <citation type="submission" date="2022-06" db="EMBL/GenBank/DDBJ databases">
        <title>Genomic Encyclopedia of Archaeal and Bacterial Type Strains, Phase II (KMG-II): from individual species to whole genera.</title>
        <authorList>
            <person name="Goeker M."/>
        </authorList>
    </citation>
    <scope>NUCLEOTIDE SEQUENCE [LARGE SCALE GENOMIC DNA]</scope>
    <source>
        <strain evidence="1 2">DSM 45037</strain>
    </source>
</reference>
<dbReference type="PANTHER" id="PTHR35569">
    <property type="entry name" value="CYANAMIDE HYDRATASE DDI2-RELATED"/>
    <property type="match status" value="1"/>
</dbReference>
<dbReference type="Gene3D" id="1.10.3210.10">
    <property type="entry name" value="Hypothetical protein af1432"/>
    <property type="match status" value="1"/>
</dbReference>
<accession>A0ABT1GXE4</accession>
<evidence type="ECO:0008006" key="3">
    <source>
        <dbReference type="Google" id="ProtNLM"/>
    </source>
</evidence>
<organism evidence="1 2">
    <name type="scientific">Williamsia serinedens</name>
    <dbReference type="NCBI Taxonomy" id="391736"/>
    <lineage>
        <taxon>Bacteria</taxon>
        <taxon>Bacillati</taxon>
        <taxon>Actinomycetota</taxon>
        <taxon>Actinomycetes</taxon>
        <taxon>Mycobacteriales</taxon>
        <taxon>Nocardiaceae</taxon>
        <taxon>Williamsia</taxon>
    </lineage>
</organism>
<comment type="caution">
    <text evidence="1">The sequence shown here is derived from an EMBL/GenBank/DDBJ whole genome shotgun (WGS) entry which is preliminary data.</text>
</comment>
<dbReference type="PANTHER" id="PTHR35569:SF1">
    <property type="entry name" value="CYANAMIDE HYDRATASE DDI2-RELATED"/>
    <property type="match status" value="1"/>
</dbReference>
<sequence>MPAPAGIDYSWAIQTGGVLTSAQKRALFTPLVQTVLKYPGLRARLVLGRRGHGGFDLDTLRLPDSRLARDAQEMAHESIPSFLVNHSYRVFLFGTALARLDGISIDDEAVFVASMLHDLHLGDPAPGGRCFAVAGGERAEAFAVAHDVSPERARRIGAEVSGHVTVGGYDDLSGEGGFVGAGAVLDLLGLRLDELRKDFVDAVLAQQPRDGFKRDIAATWKTESRAVPDGRAAWLRRYAMMLTLVRIAPMQ</sequence>
<dbReference type="EMBL" id="JAMTCG010000001">
    <property type="protein sequence ID" value="MCP2159414.1"/>
    <property type="molecule type" value="Genomic_DNA"/>
</dbReference>